<evidence type="ECO:0000256" key="2">
    <source>
        <dbReference type="ARBA" id="ARBA00022490"/>
    </source>
</evidence>
<evidence type="ECO:0000256" key="7">
    <source>
        <dbReference type="PIRNR" id="PIRNR004682"/>
    </source>
</evidence>
<dbReference type="AlphaFoldDB" id="A0A1G2DH43"/>
<proteinExistence type="inferred from homology"/>
<evidence type="ECO:0000256" key="5">
    <source>
        <dbReference type="ARBA" id="ARBA00023277"/>
    </source>
</evidence>
<feature type="binding site" evidence="9">
    <location>
        <position position="144"/>
    </location>
    <ligand>
        <name>Mg(2+)</name>
        <dbReference type="ChEBI" id="CHEBI:18420"/>
    </ligand>
</feature>
<feature type="binding site" evidence="9">
    <location>
        <position position="15"/>
    </location>
    <ligand>
        <name>Mg(2+)</name>
        <dbReference type="ChEBI" id="CHEBI:18420"/>
    </ligand>
</feature>
<dbReference type="NCBIfam" id="TIGR01656">
    <property type="entry name" value="Histidinol-ppas"/>
    <property type="match status" value="1"/>
</dbReference>
<reference evidence="10 11" key="1">
    <citation type="journal article" date="2016" name="Nat. Commun.">
        <title>Thousands of microbial genomes shed light on interconnected biogeochemical processes in an aquifer system.</title>
        <authorList>
            <person name="Anantharaman K."/>
            <person name="Brown C.T."/>
            <person name="Hug L.A."/>
            <person name="Sharon I."/>
            <person name="Castelle C.J."/>
            <person name="Probst A.J."/>
            <person name="Thomas B.C."/>
            <person name="Singh A."/>
            <person name="Wilkins M.J."/>
            <person name="Karaoz U."/>
            <person name="Brodie E.L."/>
            <person name="Williams K.H."/>
            <person name="Hubbard S.S."/>
            <person name="Banfield J.F."/>
        </authorList>
    </citation>
    <scope>NUCLEOTIDE SEQUENCE [LARGE SCALE GENOMIC DNA]</scope>
</reference>
<dbReference type="PIRSF" id="PIRSF004682">
    <property type="entry name" value="GmhB"/>
    <property type="match status" value="1"/>
</dbReference>
<dbReference type="InterPro" id="IPR004446">
    <property type="entry name" value="Heptose_bisP_phosphatase"/>
</dbReference>
<evidence type="ECO:0000256" key="9">
    <source>
        <dbReference type="PIRSR" id="PIRSR004682-4"/>
    </source>
</evidence>
<evidence type="ECO:0000256" key="8">
    <source>
        <dbReference type="PIRSR" id="PIRSR004682-1"/>
    </source>
</evidence>
<dbReference type="InterPro" id="IPR036412">
    <property type="entry name" value="HAD-like_sf"/>
</dbReference>
<dbReference type="GO" id="GO:0016791">
    <property type="term" value="F:phosphatase activity"/>
    <property type="evidence" value="ECO:0007669"/>
    <property type="project" value="InterPro"/>
</dbReference>
<feature type="binding site" evidence="9">
    <location>
        <position position="115"/>
    </location>
    <ligand>
        <name>Zn(2+)</name>
        <dbReference type="ChEBI" id="CHEBI:29105"/>
    </ligand>
</feature>
<evidence type="ECO:0000313" key="11">
    <source>
        <dbReference type="Proteomes" id="UP000178099"/>
    </source>
</evidence>
<dbReference type="InterPro" id="IPR006549">
    <property type="entry name" value="HAD-SF_hydro_IIIA"/>
</dbReference>
<keyword evidence="5 7" id="KW-0119">Carbohydrate metabolism</keyword>
<dbReference type="PANTHER" id="PTHR42891:SF1">
    <property type="entry name" value="D-GLYCERO-BETA-D-MANNO-HEPTOSE-1,7-BISPHOSPHATE 7-PHOSPHATASE"/>
    <property type="match status" value="1"/>
</dbReference>
<keyword evidence="9" id="KW-0862">Zinc</keyword>
<evidence type="ECO:0000256" key="3">
    <source>
        <dbReference type="ARBA" id="ARBA00022723"/>
    </source>
</evidence>
<evidence type="ECO:0000256" key="6">
    <source>
        <dbReference type="ARBA" id="ARBA00031828"/>
    </source>
</evidence>
<dbReference type="GO" id="GO:0005737">
    <property type="term" value="C:cytoplasm"/>
    <property type="evidence" value="ECO:0007669"/>
    <property type="project" value="UniProtKB-SubCell"/>
</dbReference>
<dbReference type="GO" id="GO:0046872">
    <property type="term" value="F:metal ion binding"/>
    <property type="evidence" value="ECO:0007669"/>
    <property type="project" value="UniProtKB-KW"/>
</dbReference>
<feature type="binding site" evidence="9">
    <location>
        <position position="13"/>
    </location>
    <ligand>
        <name>Mg(2+)</name>
        <dbReference type="ChEBI" id="CHEBI:18420"/>
    </ligand>
</feature>
<keyword evidence="3 9" id="KW-0479">Metal-binding</keyword>
<dbReference type="Gene3D" id="3.40.50.1000">
    <property type="entry name" value="HAD superfamily/HAD-like"/>
    <property type="match status" value="1"/>
</dbReference>
<comment type="caution">
    <text evidence="10">The sequence shown here is derived from an EMBL/GenBank/DDBJ whole genome shotgun (WGS) entry which is preliminary data.</text>
</comment>
<dbReference type="GO" id="GO:0005975">
    <property type="term" value="P:carbohydrate metabolic process"/>
    <property type="evidence" value="ECO:0007669"/>
    <property type="project" value="InterPro"/>
</dbReference>
<feature type="binding site" evidence="9">
    <location>
        <position position="107"/>
    </location>
    <ligand>
        <name>Zn(2+)</name>
        <dbReference type="ChEBI" id="CHEBI:29105"/>
    </ligand>
</feature>
<dbReference type="InterPro" id="IPR023214">
    <property type="entry name" value="HAD_sf"/>
</dbReference>
<evidence type="ECO:0000256" key="4">
    <source>
        <dbReference type="ARBA" id="ARBA00022801"/>
    </source>
</evidence>
<evidence type="ECO:0000256" key="1">
    <source>
        <dbReference type="ARBA" id="ARBA00004496"/>
    </source>
</evidence>
<dbReference type="EC" id="3.1.3.-" evidence="7"/>
<comment type="similarity">
    <text evidence="7">Belongs to the gmhB family.</text>
</comment>
<dbReference type="Proteomes" id="UP000178099">
    <property type="component" value="Unassembled WGS sequence"/>
</dbReference>
<dbReference type="SFLD" id="SFLDG01129">
    <property type="entry name" value="C1.5:_HAD__Beta-PGM__Phosphata"/>
    <property type="match status" value="1"/>
</dbReference>
<comment type="cofactor">
    <cofactor evidence="9">
        <name>Zn(2+)</name>
        <dbReference type="ChEBI" id="CHEBI:29105"/>
    </cofactor>
</comment>
<organism evidence="10 11">
    <name type="scientific">Candidatus Lloydbacteria bacterium RIFCSPHIGHO2_02_FULL_51_22</name>
    <dbReference type="NCBI Taxonomy" id="1798663"/>
    <lineage>
        <taxon>Bacteria</taxon>
        <taxon>Candidatus Lloydiibacteriota</taxon>
    </lineage>
</organism>
<protein>
    <recommendedName>
        <fullName evidence="6 7">D,D-heptose 1,7-bisphosphate phosphatase</fullName>
        <ecNumber evidence="7">3.1.3.-</ecNumber>
    </recommendedName>
</protein>
<keyword evidence="9" id="KW-0460">Magnesium</keyword>
<comment type="subcellular location">
    <subcellularLocation>
        <location evidence="1 7">Cytoplasm</location>
    </subcellularLocation>
</comment>
<dbReference type="SUPFAM" id="SSF56784">
    <property type="entry name" value="HAD-like"/>
    <property type="match status" value="1"/>
</dbReference>
<dbReference type="InterPro" id="IPR006543">
    <property type="entry name" value="Histidinol-phos"/>
</dbReference>
<dbReference type="Pfam" id="PF00702">
    <property type="entry name" value="Hydrolase"/>
    <property type="match status" value="1"/>
</dbReference>
<feature type="active site" description="Proton donor" evidence="8">
    <location>
        <position position="15"/>
    </location>
</feature>
<feature type="binding site" evidence="9">
    <location>
        <position position="109"/>
    </location>
    <ligand>
        <name>Zn(2+)</name>
        <dbReference type="ChEBI" id="CHEBI:29105"/>
    </ligand>
</feature>
<sequence>MTGDKKNRAVFFDRDGVIFAPVKKESSGKQFRETGATRAPYSIAEFLAAGGVMEGAEAVLRALRDRGFLTILATNQPDVGYGHLTREEWERIHAHATSLPFDDMFVCFHGRDDGCDCKKPRPGMLFEAAHKWSIDLTTSYFVGDTESDTGAAKAAGCKSILIDAWYNRDVLSDFKIPHLQDLVKIVR</sequence>
<name>A0A1G2DH43_9BACT</name>
<dbReference type="NCBIfam" id="TIGR01662">
    <property type="entry name" value="HAD-SF-IIIA"/>
    <property type="match status" value="1"/>
</dbReference>
<dbReference type="SFLD" id="SFLDS00003">
    <property type="entry name" value="Haloacid_Dehalogenase"/>
    <property type="match status" value="1"/>
</dbReference>
<dbReference type="PANTHER" id="PTHR42891">
    <property type="entry name" value="D-GLYCERO-BETA-D-MANNO-HEPTOSE-1,7-BISPHOSPHATE 7-PHOSPHATASE"/>
    <property type="match status" value="1"/>
</dbReference>
<keyword evidence="4 7" id="KW-0378">Hydrolase</keyword>
<keyword evidence="2 7" id="KW-0963">Cytoplasm</keyword>
<feature type="active site" description="Proton donor" evidence="8">
    <location>
        <position position="13"/>
    </location>
</feature>
<evidence type="ECO:0000313" key="10">
    <source>
        <dbReference type="EMBL" id="OGZ12742.1"/>
    </source>
</evidence>
<comment type="cofactor">
    <cofactor evidence="9">
        <name>Mg(2+)</name>
        <dbReference type="ChEBI" id="CHEBI:18420"/>
    </cofactor>
</comment>
<feature type="binding site" evidence="9">
    <location>
        <position position="117"/>
    </location>
    <ligand>
        <name>Zn(2+)</name>
        <dbReference type="ChEBI" id="CHEBI:29105"/>
    </ligand>
</feature>
<accession>A0A1G2DH43</accession>
<dbReference type="EMBL" id="MHLN01000002">
    <property type="protein sequence ID" value="OGZ12742.1"/>
    <property type="molecule type" value="Genomic_DNA"/>
</dbReference>
<gene>
    <name evidence="10" type="ORF">A3D67_02945</name>
</gene>